<name>A0A9P1IX39_9PELO</name>
<protein>
    <submittedName>
        <fullName evidence="1">Uncharacterized protein</fullName>
    </submittedName>
</protein>
<dbReference type="AlphaFoldDB" id="A0A9P1IX39"/>
<accession>A0A9P1IX39</accession>
<sequence>MWSYVILNIDDQEENLPLSDGNIIRLLGDSPKHWCIDKKKRAKFEVLQPFEEPLPVHMVHGKLHSGASIQKCCPWNSALTIIIKTALVVCDVRVLTYVN</sequence>
<gene>
    <name evidence="1" type="ORF">CAMP_LOCUS16542</name>
</gene>
<evidence type="ECO:0000313" key="1">
    <source>
        <dbReference type="EMBL" id="CAI5453905.1"/>
    </source>
</evidence>
<dbReference type="EMBL" id="CANHGI010000006">
    <property type="protein sequence ID" value="CAI5453905.1"/>
    <property type="molecule type" value="Genomic_DNA"/>
</dbReference>
<evidence type="ECO:0000313" key="2">
    <source>
        <dbReference type="Proteomes" id="UP001152747"/>
    </source>
</evidence>
<dbReference type="Proteomes" id="UP001152747">
    <property type="component" value="Unassembled WGS sequence"/>
</dbReference>
<proteinExistence type="predicted"/>
<organism evidence="1 2">
    <name type="scientific">Caenorhabditis angaria</name>
    <dbReference type="NCBI Taxonomy" id="860376"/>
    <lineage>
        <taxon>Eukaryota</taxon>
        <taxon>Metazoa</taxon>
        <taxon>Ecdysozoa</taxon>
        <taxon>Nematoda</taxon>
        <taxon>Chromadorea</taxon>
        <taxon>Rhabditida</taxon>
        <taxon>Rhabditina</taxon>
        <taxon>Rhabditomorpha</taxon>
        <taxon>Rhabditoidea</taxon>
        <taxon>Rhabditidae</taxon>
        <taxon>Peloderinae</taxon>
        <taxon>Caenorhabditis</taxon>
    </lineage>
</organism>
<keyword evidence="2" id="KW-1185">Reference proteome</keyword>
<comment type="caution">
    <text evidence="1">The sequence shown here is derived from an EMBL/GenBank/DDBJ whole genome shotgun (WGS) entry which is preliminary data.</text>
</comment>
<reference evidence="1" key="1">
    <citation type="submission" date="2022-11" db="EMBL/GenBank/DDBJ databases">
        <authorList>
            <person name="Kikuchi T."/>
        </authorList>
    </citation>
    <scope>NUCLEOTIDE SEQUENCE</scope>
    <source>
        <strain evidence="1">PS1010</strain>
    </source>
</reference>